<dbReference type="InterPro" id="IPR011047">
    <property type="entry name" value="Quinoprotein_ADH-like_sf"/>
</dbReference>
<dbReference type="Gene3D" id="2.40.10.480">
    <property type="match status" value="1"/>
</dbReference>
<reference evidence="3 4" key="1">
    <citation type="submission" date="2019-08" db="EMBL/GenBank/DDBJ databases">
        <title>100 year-old enigma solved: identification of Planctomyces bekefii, the type genus and species of the phylum Planctomycetes.</title>
        <authorList>
            <person name="Svetlana D.N."/>
            <person name="Overmann J."/>
        </authorList>
    </citation>
    <scope>NUCLEOTIDE SEQUENCE [LARGE SCALE GENOMIC DNA]</scope>
    <source>
        <strain evidence="3">Phe10_nw2017</strain>
    </source>
</reference>
<dbReference type="EMBL" id="SRHE01000014">
    <property type="protein sequence ID" value="TWW12412.1"/>
    <property type="molecule type" value="Genomic_DNA"/>
</dbReference>
<feature type="signal peptide" evidence="1">
    <location>
        <begin position="1"/>
        <end position="25"/>
    </location>
</feature>
<comment type="caution">
    <text evidence="3">The sequence shown here is derived from an EMBL/GenBank/DDBJ whole genome shotgun (WGS) entry which is preliminary data.</text>
</comment>
<dbReference type="InterPro" id="IPR018391">
    <property type="entry name" value="PQQ_b-propeller_rpt"/>
</dbReference>
<dbReference type="SMART" id="SM00564">
    <property type="entry name" value="PQQ"/>
    <property type="match status" value="3"/>
</dbReference>
<dbReference type="SUPFAM" id="SSF50998">
    <property type="entry name" value="Quinoprotein alcohol dehydrogenase-like"/>
    <property type="match status" value="1"/>
</dbReference>
<gene>
    <name evidence="3" type="ORF">E3A20_01630</name>
</gene>
<dbReference type="PANTHER" id="PTHR34512:SF30">
    <property type="entry name" value="OUTER MEMBRANE PROTEIN ASSEMBLY FACTOR BAMB"/>
    <property type="match status" value="1"/>
</dbReference>
<dbReference type="GO" id="GO:0004674">
    <property type="term" value="F:protein serine/threonine kinase activity"/>
    <property type="evidence" value="ECO:0007669"/>
    <property type="project" value="UniProtKB-KW"/>
</dbReference>
<dbReference type="InterPro" id="IPR015943">
    <property type="entry name" value="WD40/YVTN_repeat-like_dom_sf"/>
</dbReference>
<evidence type="ECO:0000256" key="1">
    <source>
        <dbReference type="SAM" id="SignalP"/>
    </source>
</evidence>
<dbReference type="Gene3D" id="2.40.128.630">
    <property type="match status" value="1"/>
</dbReference>
<feature type="domain" description="Pyrrolo-quinoline quinone repeat" evidence="2">
    <location>
        <begin position="287"/>
        <end position="356"/>
    </location>
</feature>
<keyword evidence="3" id="KW-0808">Transferase</keyword>
<keyword evidence="3" id="KW-0723">Serine/threonine-protein kinase</keyword>
<feature type="domain" description="Pyrrolo-quinoline quinone repeat" evidence="2">
    <location>
        <begin position="53"/>
        <end position="205"/>
    </location>
</feature>
<dbReference type="Gene3D" id="2.130.10.10">
    <property type="entry name" value="YVTN repeat-like/Quinoprotein amine dehydrogenase"/>
    <property type="match status" value="1"/>
</dbReference>
<name>A0A5C6MHC4_9PLAN</name>
<evidence type="ECO:0000313" key="4">
    <source>
        <dbReference type="Proteomes" id="UP000321083"/>
    </source>
</evidence>
<evidence type="ECO:0000313" key="3">
    <source>
        <dbReference type="EMBL" id="TWW12412.1"/>
    </source>
</evidence>
<proteinExistence type="predicted"/>
<dbReference type="Pfam" id="PF13360">
    <property type="entry name" value="PQQ_2"/>
    <property type="match status" value="2"/>
</dbReference>
<sequence length="406" mass="42568">MIRPVAKFVILAVVCSVLSAVSLRAGDWKQFRGNEANSVASGESLPTELSGSTIAWKAALPGRGVSGPVIVDGRVFVSASSGYTQNRLHVVSIDAENGMQLWQRQFYAAGRTQTHEKMANATPTMASDGQRVFAFFSSNDLFCLDLKGRLLWYRGLGREFPNASNSLGMSSSPIVVGGILVVQVESDAEAFACGVDVITGETRWQIQRPRAANWTSPALIPGRAGRAAQVLLQSSKGLTAVDPESGKILWDFDKGASTIPSATVAAGMVYVPSNGLTALKPGVDAVEQLWNSGSISPATSSPVVAGNLALVLNSSGVLNAASLETGERVWQLRLRGPFSGTPVFAGGHLYLVNEAGVAFVVKPEADQGTVVSELDLGETILCSPGVSGGGLFVRSDGHLIKLATPK</sequence>
<keyword evidence="1" id="KW-0732">Signal</keyword>
<dbReference type="AlphaFoldDB" id="A0A5C6MHC4"/>
<feature type="chain" id="PRO_5023035378" evidence="1">
    <location>
        <begin position="26"/>
        <end position="406"/>
    </location>
</feature>
<dbReference type="PANTHER" id="PTHR34512">
    <property type="entry name" value="CELL SURFACE PROTEIN"/>
    <property type="match status" value="1"/>
</dbReference>
<keyword evidence="3" id="KW-0418">Kinase</keyword>
<dbReference type="InterPro" id="IPR002372">
    <property type="entry name" value="PQQ_rpt_dom"/>
</dbReference>
<evidence type="ECO:0000259" key="2">
    <source>
        <dbReference type="Pfam" id="PF13360"/>
    </source>
</evidence>
<reference evidence="3 4" key="2">
    <citation type="submission" date="2019-08" db="EMBL/GenBank/DDBJ databases">
        <authorList>
            <person name="Henke P."/>
        </authorList>
    </citation>
    <scope>NUCLEOTIDE SEQUENCE [LARGE SCALE GENOMIC DNA]</scope>
    <source>
        <strain evidence="3">Phe10_nw2017</strain>
    </source>
</reference>
<keyword evidence="4" id="KW-1185">Reference proteome</keyword>
<accession>A0A5C6MHC4</accession>
<dbReference type="Proteomes" id="UP000321083">
    <property type="component" value="Unassembled WGS sequence"/>
</dbReference>
<organism evidence="3 4">
    <name type="scientific">Planctomyces bekefii</name>
    <dbReference type="NCBI Taxonomy" id="1653850"/>
    <lineage>
        <taxon>Bacteria</taxon>
        <taxon>Pseudomonadati</taxon>
        <taxon>Planctomycetota</taxon>
        <taxon>Planctomycetia</taxon>
        <taxon>Planctomycetales</taxon>
        <taxon>Planctomycetaceae</taxon>
        <taxon>Planctomyces</taxon>
    </lineage>
</organism>
<protein>
    <submittedName>
        <fullName evidence="3">Serine/threonine protein kinase</fullName>
    </submittedName>
</protein>